<dbReference type="EMBL" id="JACCFO010000001">
    <property type="protein sequence ID" value="NYI95730.1"/>
    <property type="molecule type" value="Genomic_DNA"/>
</dbReference>
<accession>A0A853BL57</accession>
<keyword evidence="2" id="KW-1185">Reference proteome</keyword>
<dbReference type="AlphaFoldDB" id="A0A853BL57"/>
<reference evidence="1 2" key="1">
    <citation type="submission" date="2020-07" db="EMBL/GenBank/DDBJ databases">
        <title>Sequencing the genomes of 1000 actinobacteria strains.</title>
        <authorList>
            <person name="Klenk H.-P."/>
        </authorList>
    </citation>
    <scope>NUCLEOTIDE SEQUENCE [LARGE SCALE GENOMIC DNA]</scope>
    <source>
        <strain evidence="1 2">DSM 45927</strain>
    </source>
</reference>
<comment type="caution">
    <text evidence="1">The sequence shown here is derived from an EMBL/GenBank/DDBJ whole genome shotgun (WGS) entry which is preliminary data.</text>
</comment>
<gene>
    <name evidence="1" type="ORF">HNR12_002007</name>
</gene>
<proteinExistence type="predicted"/>
<dbReference type="RefSeq" id="WP_246425045.1">
    <property type="nucleotide sequence ID" value="NZ_JACCFO010000001.1"/>
</dbReference>
<evidence type="ECO:0000313" key="2">
    <source>
        <dbReference type="Proteomes" id="UP000575985"/>
    </source>
</evidence>
<dbReference type="Proteomes" id="UP000575985">
    <property type="component" value="Unassembled WGS sequence"/>
</dbReference>
<evidence type="ECO:0000313" key="1">
    <source>
        <dbReference type="EMBL" id="NYI95730.1"/>
    </source>
</evidence>
<name>A0A853BL57_9ACTN</name>
<sequence>MAAHRSGSSSALTAPACSAESMTLTAVWRSTSMTVSRRVRPGVVSRMPRHTVTSLGGSRQV</sequence>
<protein>
    <submittedName>
        <fullName evidence="1">Uncharacterized protein</fullName>
    </submittedName>
</protein>
<organism evidence="1 2">
    <name type="scientific">Streptomonospora nanhaiensis</name>
    <dbReference type="NCBI Taxonomy" id="1323731"/>
    <lineage>
        <taxon>Bacteria</taxon>
        <taxon>Bacillati</taxon>
        <taxon>Actinomycetota</taxon>
        <taxon>Actinomycetes</taxon>
        <taxon>Streptosporangiales</taxon>
        <taxon>Nocardiopsidaceae</taxon>
        <taxon>Streptomonospora</taxon>
    </lineage>
</organism>